<reference evidence="2" key="1">
    <citation type="submission" date="2017-05" db="EMBL/GenBank/DDBJ databases">
        <authorList>
            <person name="Kirkegaard R."/>
            <person name="Mcilroy J S."/>
        </authorList>
    </citation>
    <scope>NUCLEOTIDE SEQUENCE [LARGE SCALE GENOMIC DNA]</scope>
</reference>
<keyword evidence="2" id="KW-1185">Reference proteome</keyword>
<dbReference type="AlphaFoldDB" id="A0A1Y6K5K0"/>
<dbReference type="OrthoDB" id="9816824at2"/>
<evidence type="ECO:0000313" key="1">
    <source>
        <dbReference type="EMBL" id="SMX53869.1"/>
    </source>
</evidence>
<protein>
    <recommendedName>
        <fullName evidence="3">Protein kinase domain-containing protein</fullName>
    </recommendedName>
</protein>
<proteinExistence type="predicted"/>
<sequence length="338" mass="38579">METKTFGPDQPIKLTEPLDTWLSIGLRDFAVPEAAGSSARVFLLEYDPFAGDYVDYPAIKVMRPDKIQYALPLFRNEVRILDLMRDVPGITPMLAMGFLKVEDGTWPEEIAPLTTSLKNRGSALKLQGTLELYTPDETDDFLSHLDTRVSAGWLIFIVLPRRWEDNLYLRCDAGYTRGEFHRTFPVSQALQASFQICQIIQAAHDRGIVYLDHKILHYYWNDPRQQVFALDWNIGRLVADENNQEVFEFDILQFSARALHHLLTGRQAPGSVKVGANKPEEIQNSPHQYEPVWTYDDQKRLTEDELALLGKAIQGEYPTAQALGHDLYALLEERQSVA</sequence>
<name>A0A1Y6K5K0_9CHLR</name>
<accession>A0A1Y6K5K0</accession>
<dbReference type="Proteomes" id="UP000195514">
    <property type="component" value="Chromosome I"/>
</dbReference>
<gene>
    <name evidence="1" type="ORF">CFX1CAM_0804</name>
</gene>
<evidence type="ECO:0008006" key="3">
    <source>
        <dbReference type="Google" id="ProtNLM"/>
    </source>
</evidence>
<evidence type="ECO:0000313" key="2">
    <source>
        <dbReference type="Proteomes" id="UP000195514"/>
    </source>
</evidence>
<dbReference type="RefSeq" id="WP_087861779.1">
    <property type="nucleotide sequence ID" value="NZ_LT859958.1"/>
</dbReference>
<organism evidence="1 2">
    <name type="scientific">Candidatus Brevifilum fermentans</name>
    <dbReference type="NCBI Taxonomy" id="1986204"/>
    <lineage>
        <taxon>Bacteria</taxon>
        <taxon>Bacillati</taxon>
        <taxon>Chloroflexota</taxon>
        <taxon>Anaerolineae</taxon>
        <taxon>Anaerolineales</taxon>
        <taxon>Anaerolineaceae</taxon>
        <taxon>Candidatus Brevifilum</taxon>
    </lineage>
</organism>
<dbReference type="SUPFAM" id="SSF56112">
    <property type="entry name" value="Protein kinase-like (PK-like)"/>
    <property type="match status" value="1"/>
</dbReference>
<dbReference type="EMBL" id="LT859958">
    <property type="protein sequence ID" value="SMX53869.1"/>
    <property type="molecule type" value="Genomic_DNA"/>
</dbReference>
<dbReference type="KEGG" id="abat:CFX1CAM_0804"/>
<dbReference type="InterPro" id="IPR011009">
    <property type="entry name" value="Kinase-like_dom_sf"/>
</dbReference>